<evidence type="ECO:0000313" key="4">
    <source>
        <dbReference type="Proteomes" id="UP001589867"/>
    </source>
</evidence>
<accession>A0ABV6MD59</accession>
<dbReference type="EMBL" id="JBHLUH010000073">
    <property type="protein sequence ID" value="MFC0532656.1"/>
    <property type="molecule type" value="Genomic_DNA"/>
</dbReference>
<name>A0ABV6MD59_9ACTN</name>
<keyword evidence="2" id="KW-0472">Membrane</keyword>
<keyword evidence="2" id="KW-1133">Transmembrane helix</keyword>
<gene>
    <name evidence="3" type="ORF">ACFFIA_34050</name>
</gene>
<keyword evidence="4" id="KW-1185">Reference proteome</keyword>
<dbReference type="RefSeq" id="WP_377259101.1">
    <property type="nucleotide sequence ID" value="NZ_JBHLUH010000073.1"/>
</dbReference>
<comment type="caution">
    <text evidence="3">The sequence shown here is derived from an EMBL/GenBank/DDBJ whole genome shotgun (WGS) entry which is preliminary data.</text>
</comment>
<reference evidence="3 4" key="1">
    <citation type="submission" date="2024-09" db="EMBL/GenBank/DDBJ databases">
        <authorList>
            <person name="Sun Q."/>
            <person name="Mori K."/>
        </authorList>
    </citation>
    <scope>NUCLEOTIDE SEQUENCE [LARGE SCALE GENOMIC DNA]</scope>
    <source>
        <strain evidence="3 4">TBRC 3947</strain>
    </source>
</reference>
<feature type="compositionally biased region" description="Pro residues" evidence="1">
    <location>
        <begin position="53"/>
        <end position="64"/>
    </location>
</feature>
<proteinExistence type="predicted"/>
<feature type="compositionally biased region" description="Pro residues" evidence="1">
    <location>
        <begin position="101"/>
        <end position="137"/>
    </location>
</feature>
<evidence type="ECO:0000313" key="3">
    <source>
        <dbReference type="EMBL" id="MFC0532656.1"/>
    </source>
</evidence>
<dbReference type="Proteomes" id="UP001589867">
    <property type="component" value="Unassembled WGS sequence"/>
</dbReference>
<protein>
    <submittedName>
        <fullName evidence="3">Uncharacterized protein</fullName>
    </submittedName>
</protein>
<evidence type="ECO:0000256" key="1">
    <source>
        <dbReference type="SAM" id="MobiDB-lite"/>
    </source>
</evidence>
<keyword evidence="2" id="KW-0812">Transmembrane</keyword>
<feature type="transmembrane region" description="Helical" evidence="2">
    <location>
        <begin position="191"/>
        <end position="208"/>
    </location>
</feature>
<sequence>MTPLADDDGVSGLKPTLKEPPRWSGSAAVPPPAEKKRRRWLATAHDLDAPGLAPSPPPRDPTMPLPDEEREAYERGAPVDPWADADPLDQYPRTLLDVPHAPQPALPPPPPPTQGPPQAPPPVRRQPAPPPPPPPSPASQMLPDVRKPPKRQRSRKGPPPPPPGPPPGWHPPPGYGPPVAARRRRRRKWPWILLLMTLACCCGCPAYFGKPMWEQYPASVSLPAEVSDLSLRNDAASRRAATELQADLRGTHMLAEETFAGVYADGAGKRVTLFGTTGFRFSPESDLEKEITRLTERYALRQVKTVDTGRRGEYLRCGVGQDGKASVAVCAWADHGSLATGVFTRRSVDDSAALLERLRSTVVSRG</sequence>
<evidence type="ECO:0000256" key="2">
    <source>
        <dbReference type="SAM" id="Phobius"/>
    </source>
</evidence>
<feature type="region of interest" description="Disordered" evidence="1">
    <location>
        <begin position="1"/>
        <end position="181"/>
    </location>
</feature>
<feature type="compositionally biased region" description="Pro residues" evidence="1">
    <location>
        <begin position="157"/>
        <end position="176"/>
    </location>
</feature>
<organism evidence="3 4">
    <name type="scientific">Phytohabitans kaempferiae</name>
    <dbReference type="NCBI Taxonomy" id="1620943"/>
    <lineage>
        <taxon>Bacteria</taxon>
        <taxon>Bacillati</taxon>
        <taxon>Actinomycetota</taxon>
        <taxon>Actinomycetes</taxon>
        <taxon>Micromonosporales</taxon>
        <taxon>Micromonosporaceae</taxon>
    </lineage>
</organism>